<evidence type="ECO:0000256" key="1">
    <source>
        <dbReference type="SAM" id="SignalP"/>
    </source>
</evidence>
<sequence length="188" mass="20275">MDKSLPSVPSTSLVSLLVLLLALLQTSTIATAANAKATADDGASVTLHDKVRNGYNDMPKDWKGFRSVFAKDATLMVCIQSNDPIDDQNHCKEGSFDDILGPFQHNVKLSMFEMTNLMGPVCRHDCLVHWSHYISTPDGCEAVWTGYSTLEVDVATGKIKRSVSFTNDADALSNCIPALGPNPASASK</sequence>
<dbReference type="EMBL" id="HBEF01024317">
    <property type="protein sequence ID" value="CAD8342918.1"/>
    <property type="molecule type" value="Transcribed_RNA"/>
</dbReference>
<evidence type="ECO:0008006" key="3">
    <source>
        <dbReference type="Google" id="ProtNLM"/>
    </source>
</evidence>
<gene>
    <name evidence="2" type="ORF">CAUS1442_LOCUS15053</name>
</gene>
<protein>
    <recommendedName>
        <fullName evidence="3">SnoaL-like domain-containing protein</fullName>
    </recommendedName>
</protein>
<dbReference type="AlphaFoldDB" id="A0A7S0F7C0"/>
<proteinExistence type="predicted"/>
<name>A0A7S0F7C0_9STRA</name>
<keyword evidence="1" id="KW-0732">Signal</keyword>
<accession>A0A7S0F7C0</accession>
<feature type="signal peptide" evidence="1">
    <location>
        <begin position="1"/>
        <end position="32"/>
    </location>
</feature>
<organism evidence="2">
    <name type="scientific">Craspedostauros australis</name>
    <dbReference type="NCBI Taxonomy" id="1486917"/>
    <lineage>
        <taxon>Eukaryota</taxon>
        <taxon>Sar</taxon>
        <taxon>Stramenopiles</taxon>
        <taxon>Ochrophyta</taxon>
        <taxon>Bacillariophyta</taxon>
        <taxon>Bacillariophyceae</taxon>
        <taxon>Bacillariophycidae</taxon>
        <taxon>Naviculales</taxon>
        <taxon>Naviculaceae</taxon>
        <taxon>Craspedostauros</taxon>
    </lineage>
</organism>
<feature type="chain" id="PRO_5030655647" description="SnoaL-like domain-containing protein" evidence="1">
    <location>
        <begin position="33"/>
        <end position="188"/>
    </location>
</feature>
<evidence type="ECO:0000313" key="2">
    <source>
        <dbReference type="EMBL" id="CAD8342918.1"/>
    </source>
</evidence>
<reference evidence="2" key="1">
    <citation type="submission" date="2021-01" db="EMBL/GenBank/DDBJ databases">
        <authorList>
            <person name="Corre E."/>
            <person name="Pelletier E."/>
            <person name="Niang G."/>
            <person name="Scheremetjew M."/>
            <person name="Finn R."/>
            <person name="Kale V."/>
            <person name="Holt S."/>
            <person name="Cochrane G."/>
            <person name="Meng A."/>
            <person name="Brown T."/>
            <person name="Cohen L."/>
        </authorList>
    </citation>
    <scope>NUCLEOTIDE SEQUENCE</scope>
    <source>
        <strain evidence="2">CCMP3328</strain>
    </source>
</reference>